<comment type="catalytic activity">
    <reaction evidence="3">
        <text>D-mannitol 1-phosphate + NAD(+) = beta-D-fructose 6-phosphate + NADH + H(+)</text>
        <dbReference type="Rhea" id="RHEA:19661"/>
        <dbReference type="ChEBI" id="CHEBI:15378"/>
        <dbReference type="ChEBI" id="CHEBI:57540"/>
        <dbReference type="ChEBI" id="CHEBI:57634"/>
        <dbReference type="ChEBI" id="CHEBI:57945"/>
        <dbReference type="ChEBI" id="CHEBI:61381"/>
        <dbReference type="EC" id="1.1.1.17"/>
    </reaction>
</comment>
<dbReference type="EC" id="1.1.1.58" evidence="6"/>
<dbReference type="Pfam" id="PF01232">
    <property type="entry name" value="Mannitol_dh"/>
    <property type="match status" value="1"/>
</dbReference>
<dbReference type="Pfam" id="PF08125">
    <property type="entry name" value="Mannitol_dh_C"/>
    <property type="match status" value="1"/>
</dbReference>
<protein>
    <submittedName>
        <fullName evidence="6">Altronate oxidoreductase</fullName>
        <ecNumber evidence="6">1.1.1.58</ecNumber>
    </submittedName>
</protein>
<dbReference type="GO" id="GO:0009026">
    <property type="term" value="F:tagaturonate reductase activity"/>
    <property type="evidence" value="ECO:0007669"/>
    <property type="project" value="UniProtKB-EC"/>
</dbReference>
<dbReference type="InterPro" id="IPR013328">
    <property type="entry name" value="6PGD_dom2"/>
</dbReference>
<proteinExistence type="predicted"/>
<evidence type="ECO:0000256" key="3">
    <source>
        <dbReference type="ARBA" id="ARBA00048615"/>
    </source>
</evidence>
<dbReference type="Gene3D" id="3.40.50.720">
    <property type="entry name" value="NAD(P)-binding Rossmann-like Domain"/>
    <property type="match status" value="1"/>
</dbReference>
<sequence length="493" mass="55627">MERTNTNQLTKNRIGQGAVTGKETIVQIGEGNFMRGFIDWMVHQLHQQGLYDGRVAAIQPTPHGKIVPVLQAQDGLYTVILRGKLDGKVIDEAEVVQSIARGINPYNDWEEVKKLARSPDVKWLFSNTTEAGLVYQQEPFETDKAPLSFPGKVTAFLYERFLAFEGALEAGITLVPCELIEDNGAVLKDIVETIAEDWDLPIEFGQWLRKANVFCNTLVDRIVTGFPYGEEEAWANRLGYEDRLLTVAEPYHLFVIEPERPLEERLPFEQAGLNVKWEPVALHRELKVRLLNGLHTMMFALSFLAGEDTVKGALQSPRLRRFIEQGLAQELIPVVNAPEEEKQAYAASVIERFENPFLAHKLTDIGLNAIYKFKTRLLPTLEAHEQQDTEPNQLLVSLAALLVYMKPHERDGAFLKGNWQGRTYLIRENETVLALLETTWGQYDAGEATLTETISALLQADELWGRDLSRYSEKVADCAHGLLNGELFNVIEG</sequence>
<dbReference type="EMBL" id="NPCC01000052">
    <property type="protein sequence ID" value="PAE86743.1"/>
    <property type="molecule type" value="Genomic_DNA"/>
</dbReference>
<dbReference type="InterPro" id="IPR008927">
    <property type="entry name" value="6-PGluconate_DH-like_C_sf"/>
</dbReference>
<dbReference type="SUPFAM" id="SSF51735">
    <property type="entry name" value="NAD(P)-binding Rossmann-fold domains"/>
    <property type="match status" value="1"/>
</dbReference>
<dbReference type="GO" id="GO:0008926">
    <property type="term" value="F:mannitol-1-phosphate 5-dehydrogenase activity"/>
    <property type="evidence" value="ECO:0007669"/>
    <property type="project" value="UniProtKB-EC"/>
</dbReference>
<dbReference type="GO" id="GO:0019592">
    <property type="term" value="P:mannitol catabolic process"/>
    <property type="evidence" value="ECO:0007669"/>
    <property type="project" value="TreeGrafter"/>
</dbReference>
<name>A0A268NTA6_SHOCL</name>
<keyword evidence="2" id="KW-0520">NAD</keyword>
<comment type="caution">
    <text evidence="6">The sequence shown here is derived from an EMBL/GenBank/DDBJ whole genome shotgun (WGS) entry which is preliminary data.</text>
</comment>
<evidence type="ECO:0000259" key="5">
    <source>
        <dbReference type="Pfam" id="PF08125"/>
    </source>
</evidence>
<evidence type="ECO:0000256" key="2">
    <source>
        <dbReference type="ARBA" id="ARBA00023027"/>
    </source>
</evidence>
<dbReference type="PANTHER" id="PTHR30524:SF0">
    <property type="entry name" value="ALTRONATE OXIDOREDUCTASE-RELATED"/>
    <property type="match status" value="1"/>
</dbReference>
<feature type="domain" description="Mannitol dehydrogenase C-terminal" evidence="5">
    <location>
        <begin position="284"/>
        <end position="479"/>
    </location>
</feature>
<dbReference type="NCBIfam" id="NF002969">
    <property type="entry name" value="PRK03643.1"/>
    <property type="match status" value="1"/>
</dbReference>
<evidence type="ECO:0000313" key="7">
    <source>
        <dbReference type="Proteomes" id="UP000216207"/>
    </source>
</evidence>
<dbReference type="GO" id="GO:0019698">
    <property type="term" value="P:D-galacturonate catabolic process"/>
    <property type="evidence" value="ECO:0007669"/>
    <property type="project" value="TreeGrafter"/>
</dbReference>
<feature type="domain" description="Mannitol dehydrogenase N-terminal" evidence="4">
    <location>
        <begin position="24"/>
        <end position="265"/>
    </location>
</feature>
<dbReference type="Proteomes" id="UP000216207">
    <property type="component" value="Unassembled WGS sequence"/>
</dbReference>
<dbReference type="PANTHER" id="PTHR30524">
    <property type="entry name" value="MANNITOL-1-PHOSPHATE 5-DEHYDROGENASE"/>
    <property type="match status" value="1"/>
</dbReference>
<keyword evidence="1 6" id="KW-0560">Oxidoreductase</keyword>
<gene>
    <name evidence="6" type="ORF">CHH72_21965</name>
</gene>
<dbReference type="SUPFAM" id="SSF48179">
    <property type="entry name" value="6-phosphogluconate dehydrogenase C-terminal domain-like"/>
    <property type="match status" value="1"/>
</dbReference>
<dbReference type="RefSeq" id="WP_095327429.1">
    <property type="nucleotide sequence ID" value="NZ_NPCC01000052.1"/>
</dbReference>
<dbReference type="AlphaFoldDB" id="A0A268NTA6"/>
<dbReference type="InterPro" id="IPR036291">
    <property type="entry name" value="NAD(P)-bd_dom_sf"/>
</dbReference>
<dbReference type="GO" id="GO:0005829">
    <property type="term" value="C:cytosol"/>
    <property type="evidence" value="ECO:0007669"/>
    <property type="project" value="TreeGrafter"/>
</dbReference>
<accession>A0A268NTA6</accession>
<reference evidence="6 7" key="1">
    <citation type="submission" date="2017-07" db="EMBL/GenBank/DDBJ databases">
        <title>Isolation and whole genome analysis of endospore-forming bacteria from heroin.</title>
        <authorList>
            <person name="Kalinowski J."/>
            <person name="Ahrens B."/>
            <person name="Al-Dilaimi A."/>
            <person name="Winkler A."/>
            <person name="Wibberg D."/>
            <person name="Schleenbecker U."/>
            <person name="Ruckert C."/>
            <person name="Wolfel R."/>
            <person name="Grass G."/>
        </authorList>
    </citation>
    <scope>NUCLEOTIDE SEQUENCE [LARGE SCALE GENOMIC DNA]</scope>
    <source>
        <strain evidence="6 7">7539</strain>
    </source>
</reference>
<evidence type="ECO:0000259" key="4">
    <source>
        <dbReference type="Pfam" id="PF01232"/>
    </source>
</evidence>
<dbReference type="InterPro" id="IPR013118">
    <property type="entry name" value="Mannitol_DH_C"/>
</dbReference>
<organism evidence="6 7">
    <name type="scientific">Shouchella clausii</name>
    <name type="common">Alkalihalobacillus clausii</name>
    <dbReference type="NCBI Taxonomy" id="79880"/>
    <lineage>
        <taxon>Bacteria</taxon>
        <taxon>Bacillati</taxon>
        <taxon>Bacillota</taxon>
        <taxon>Bacilli</taxon>
        <taxon>Bacillales</taxon>
        <taxon>Bacillaceae</taxon>
        <taxon>Shouchella</taxon>
    </lineage>
</organism>
<evidence type="ECO:0000313" key="6">
    <source>
        <dbReference type="EMBL" id="PAE86743.1"/>
    </source>
</evidence>
<evidence type="ECO:0000256" key="1">
    <source>
        <dbReference type="ARBA" id="ARBA00023002"/>
    </source>
</evidence>
<dbReference type="Gene3D" id="1.10.1040.10">
    <property type="entry name" value="N-(1-d-carboxylethyl)-l-norvaline Dehydrogenase, domain 2"/>
    <property type="match status" value="1"/>
</dbReference>
<dbReference type="InterPro" id="IPR013131">
    <property type="entry name" value="Mannitol_DH_N"/>
</dbReference>